<dbReference type="AlphaFoldDB" id="A0A173YYT5"/>
<dbReference type="Proteomes" id="UP000095706">
    <property type="component" value="Unassembled WGS sequence"/>
</dbReference>
<sequence length="339" mass="37765">MKVLTFGEVMLRLKTPEHLKILQADTFEANYGGAEANVAVSLATLGDDVSYVTKVPEHQVGQAAVNEIRRFGVDTSRVLRGGGRVGIYYFEKGTNIRPTSVVYDRAYSAIAMAKAEEFDWKKLLDGVDLFYFSGITPAISTEIEKALENALALCREKKIRVVCDLNYRGKMWSTKDAQRVMRRLMAYVDVCIANDEDFESSLGIPAYDGDMSRGIEQIESYKEGMLEIQKQFPNCKAVASVLRNLYTVEDGDWMGIYLKDGKFYESPVHKVHSFEAVGAGDAFGAGLIHAMLHDFEPQKAIDFAISASVLKLMIQHDANVASETEIEQIMKQGGTNLQR</sequence>
<evidence type="ECO:0000313" key="6">
    <source>
        <dbReference type="Proteomes" id="UP000095706"/>
    </source>
</evidence>
<dbReference type="EC" id="2.7.1.92" evidence="5"/>
<evidence type="ECO:0000256" key="2">
    <source>
        <dbReference type="ARBA" id="ARBA00022679"/>
    </source>
</evidence>
<gene>
    <name evidence="5" type="primary">iolC</name>
    <name evidence="5" type="ORF">ERS852406_00543</name>
</gene>
<keyword evidence="3 5" id="KW-0418">Kinase</keyword>
<dbReference type="InterPro" id="IPR011611">
    <property type="entry name" value="PfkB_dom"/>
</dbReference>
<evidence type="ECO:0000313" key="5">
    <source>
        <dbReference type="EMBL" id="CUN68593.1"/>
    </source>
</evidence>
<evidence type="ECO:0000256" key="3">
    <source>
        <dbReference type="ARBA" id="ARBA00022777"/>
    </source>
</evidence>
<feature type="domain" description="Carbohydrate kinase PfkB" evidence="4">
    <location>
        <begin position="2"/>
        <end position="309"/>
    </location>
</feature>
<organism evidence="5 6">
    <name type="scientific">Fusicatenibacter saccharivorans</name>
    <dbReference type="NCBI Taxonomy" id="1150298"/>
    <lineage>
        <taxon>Bacteria</taxon>
        <taxon>Bacillati</taxon>
        <taxon>Bacillota</taxon>
        <taxon>Clostridia</taxon>
        <taxon>Lachnospirales</taxon>
        <taxon>Lachnospiraceae</taxon>
        <taxon>Fusicatenibacter</taxon>
    </lineage>
</organism>
<dbReference type="CDD" id="cd01166">
    <property type="entry name" value="KdgK"/>
    <property type="match status" value="1"/>
</dbReference>
<accession>A0A173YYT5</accession>
<name>A0A173YYT5_9FIRM</name>
<comment type="similarity">
    <text evidence="1">Belongs to the carbohydrate kinase PfkB family.</text>
</comment>
<keyword evidence="2 5" id="KW-0808">Transferase</keyword>
<dbReference type="EMBL" id="CYYV01000002">
    <property type="protein sequence ID" value="CUN68593.1"/>
    <property type="molecule type" value="Genomic_DNA"/>
</dbReference>
<protein>
    <submittedName>
        <fullName evidence="5">5-dehydro-2-deoxygluconokinase</fullName>
        <ecNumber evidence="5">2.7.1.92</ecNumber>
    </submittedName>
</protein>
<reference evidence="5 6" key="1">
    <citation type="submission" date="2015-09" db="EMBL/GenBank/DDBJ databases">
        <authorList>
            <consortium name="Pathogen Informatics"/>
        </authorList>
    </citation>
    <scope>NUCLEOTIDE SEQUENCE [LARGE SCALE GENOMIC DNA]</scope>
    <source>
        <strain evidence="5 6">2789STDY5608849</strain>
    </source>
</reference>
<dbReference type="InterPro" id="IPR052700">
    <property type="entry name" value="Carb_kinase_PfkB-like"/>
</dbReference>
<dbReference type="SUPFAM" id="SSF53613">
    <property type="entry name" value="Ribokinase-like"/>
    <property type="match status" value="1"/>
</dbReference>
<dbReference type="Gene3D" id="3.40.1190.20">
    <property type="match status" value="1"/>
</dbReference>
<evidence type="ECO:0000259" key="4">
    <source>
        <dbReference type="Pfam" id="PF00294"/>
    </source>
</evidence>
<dbReference type="PANTHER" id="PTHR43320:SF2">
    <property type="entry name" value="2-DEHYDRO-3-DEOXYGLUCONOKINASE_2-DEHYDRO-3-DEOXYGALACTONOKINASE"/>
    <property type="match status" value="1"/>
</dbReference>
<dbReference type="GO" id="GO:0047590">
    <property type="term" value="F:5-dehydro-2-deoxygluconokinase activity"/>
    <property type="evidence" value="ECO:0007669"/>
    <property type="project" value="UniProtKB-EC"/>
</dbReference>
<dbReference type="InterPro" id="IPR029056">
    <property type="entry name" value="Ribokinase-like"/>
</dbReference>
<dbReference type="PANTHER" id="PTHR43320">
    <property type="entry name" value="SUGAR KINASE"/>
    <property type="match status" value="1"/>
</dbReference>
<evidence type="ECO:0000256" key="1">
    <source>
        <dbReference type="ARBA" id="ARBA00010688"/>
    </source>
</evidence>
<dbReference type="Pfam" id="PF00294">
    <property type="entry name" value="PfkB"/>
    <property type="match status" value="1"/>
</dbReference>
<dbReference type="RefSeq" id="WP_055226308.1">
    <property type="nucleotide sequence ID" value="NZ_CAXSRP010000021.1"/>
</dbReference>
<proteinExistence type="inferred from homology"/>